<dbReference type="eggNOG" id="COG1476">
    <property type="taxonomic scope" value="Bacteria"/>
</dbReference>
<dbReference type="AlphaFoldDB" id="N1ZYY4"/>
<protein>
    <recommendedName>
        <fullName evidence="1">HTH cro/C1-type domain-containing protein</fullName>
    </recommendedName>
</protein>
<dbReference type="Proteomes" id="UP000012589">
    <property type="component" value="Unassembled WGS sequence"/>
</dbReference>
<reference evidence="2 3" key="1">
    <citation type="journal article" date="2014" name="Genome Announc.">
        <title>Draft genome sequences of the altered schaedler flora, a defined bacterial community from gnotobiotic mice.</title>
        <authorList>
            <person name="Wannemuehler M.J."/>
            <person name="Overstreet A.M."/>
            <person name="Ward D.V."/>
            <person name="Phillips G.J."/>
        </authorList>
    </citation>
    <scope>NUCLEOTIDE SEQUENCE [LARGE SCALE GENOMIC DNA]</scope>
    <source>
        <strain evidence="2 3">ASF492</strain>
    </source>
</reference>
<dbReference type="PATRIC" id="fig|1235802.3.peg.6274"/>
<gene>
    <name evidence="2" type="ORF">C823_05939</name>
</gene>
<proteinExistence type="predicted"/>
<dbReference type="InterPro" id="IPR001387">
    <property type="entry name" value="Cro/C1-type_HTH"/>
</dbReference>
<comment type="caution">
    <text evidence="2">The sequence shown here is derived from an EMBL/GenBank/DDBJ whole genome shotgun (WGS) entry which is preliminary data.</text>
</comment>
<dbReference type="SMART" id="SM00530">
    <property type="entry name" value="HTH_XRE"/>
    <property type="match status" value="1"/>
</dbReference>
<dbReference type="SUPFAM" id="SSF47413">
    <property type="entry name" value="lambda repressor-like DNA-binding domains"/>
    <property type="match status" value="1"/>
</dbReference>
<organism evidence="2 3">
    <name type="scientific">Eubacterium plexicaudatum ASF492</name>
    <dbReference type="NCBI Taxonomy" id="1235802"/>
    <lineage>
        <taxon>Bacteria</taxon>
        <taxon>Bacillati</taxon>
        <taxon>Bacillota</taxon>
        <taxon>Clostridia</taxon>
        <taxon>Eubacteriales</taxon>
        <taxon>Eubacteriaceae</taxon>
        <taxon>Eubacterium</taxon>
    </lineage>
</organism>
<evidence type="ECO:0000259" key="1">
    <source>
        <dbReference type="PROSITE" id="PS50943"/>
    </source>
</evidence>
<dbReference type="Gene3D" id="1.10.260.40">
    <property type="entry name" value="lambda repressor-like DNA-binding domains"/>
    <property type="match status" value="1"/>
</dbReference>
<dbReference type="GO" id="GO:0003677">
    <property type="term" value="F:DNA binding"/>
    <property type="evidence" value="ECO:0007669"/>
    <property type="project" value="InterPro"/>
</dbReference>
<evidence type="ECO:0000313" key="2">
    <source>
        <dbReference type="EMBL" id="EMZ17519.1"/>
    </source>
</evidence>
<sequence>MDEKFIRDRLSRLREEKQVSERKMSLDLGHSTSYIRSITSGRSLPSMGEFLYICEYLGITPMEFFNEGNTTTLLQQKAIDSIRTMSDEDLMLLTGFIDRLNASRNQK</sequence>
<feature type="domain" description="HTH cro/C1-type" evidence="1">
    <location>
        <begin position="10"/>
        <end position="64"/>
    </location>
</feature>
<dbReference type="Pfam" id="PF12844">
    <property type="entry name" value="HTH_19"/>
    <property type="match status" value="1"/>
</dbReference>
<name>N1ZYY4_9FIRM</name>
<dbReference type="EMBL" id="AQFT01000206">
    <property type="protein sequence ID" value="EMZ17519.1"/>
    <property type="molecule type" value="Genomic_DNA"/>
</dbReference>
<keyword evidence="3" id="KW-1185">Reference proteome</keyword>
<accession>N1ZYY4</accession>
<dbReference type="CDD" id="cd00093">
    <property type="entry name" value="HTH_XRE"/>
    <property type="match status" value="1"/>
</dbReference>
<dbReference type="STRING" id="1235802.C823_05939"/>
<dbReference type="OrthoDB" id="2187867at2"/>
<dbReference type="InterPro" id="IPR010982">
    <property type="entry name" value="Lambda_DNA-bd_dom_sf"/>
</dbReference>
<evidence type="ECO:0000313" key="3">
    <source>
        <dbReference type="Proteomes" id="UP000012589"/>
    </source>
</evidence>
<dbReference type="HOGENOM" id="CLU_066192_17_15_9"/>
<dbReference type="PROSITE" id="PS50943">
    <property type="entry name" value="HTH_CROC1"/>
    <property type="match status" value="1"/>
</dbReference>